<feature type="transmembrane region" description="Helical" evidence="1">
    <location>
        <begin position="230"/>
        <end position="254"/>
    </location>
</feature>
<dbReference type="GO" id="GO:0016747">
    <property type="term" value="F:acyltransferase activity, transferring groups other than amino-acyl groups"/>
    <property type="evidence" value="ECO:0007669"/>
    <property type="project" value="InterPro"/>
</dbReference>
<keyword evidence="1" id="KW-0472">Membrane</keyword>
<keyword evidence="1" id="KW-1133">Transmembrane helix</keyword>
<dbReference type="InterPro" id="IPR052728">
    <property type="entry name" value="O2_lipid_transport_reg"/>
</dbReference>
<feature type="transmembrane region" description="Helical" evidence="1">
    <location>
        <begin position="357"/>
        <end position="390"/>
    </location>
</feature>
<feature type="domain" description="Nose resistant-to-fluoxetine protein N-terminal" evidence="2">
    <location>
        <begin position="1"/>
        <end position="109"/>
    </location>
</feature>
<evidence type="ECO:0000313" key="3">
    <source>
        <dbReference type="Proteomes" id="UP000887578"/>
    </source>
</evidence>
<organism evidence="3 4">
    <name type="scientific">Panagrolaimus davidi</name>
    <dbReference type="NCBI Taxonomy" id="227884"/>
    <lineage>
        <taxon>Eukaryota</taxon>
        <taxon>Metazoa</taxon>
        <taxon>Ecdysozoa</taxon>
        <taxon>Nematoda</taxon>
        <taxon>Chromadorea</taxon>
        <taxon>Rhabditida</taxon>
        <taxon>Tylenchina</taxon>
        <taxon>Panagrolaimomorpha</taxon>
        <taxon>Panagrolaimoidea</taxon>
        <taxon>Panagrolaimidae</taxon>
        <taxon>Panagrolaimus</taxon>
    </lineage>
</organism>
<evidence type="ECO:0000313" key="4">
    <source>
        <dbReference type="WBParaSite" id="PDA_v2.g29763.t1"/>
    </source>
</evidence>
<dbReference type="PANTHER" id="PTHR11161">
    <property type="entry name" value="O-ACYLTRANSFERASE"/>
    <property type="match status" value="1"/>
</dbReference>
<name>A0A914QDP0_9BILA</name>
<dbReference type="Pfam" id="PF20146">
    <property type="entry name" value="NRF"/>
    <property type="match status" value="1"/>
</dbReference>
<dbReference type="SMART" id="SM00703">
    <property type="entry name" value="NRF"/>
    <property type="match status" value="1"/>
</dbReference>
<dbReference type="Pfam" id="PF01757">
    <property type="entry name" value="Acyl_transf_3"/>
    <property type="match status" value="1"/>
</dbReference>
<keyword evidence="1" id="KW-0812">Transmembrane</keyword>
<accession>A0A914QDP0</accession>
<sequence length="634" mass="72183">MAQALSQMMDATAKIPPGMQRGARILYGFKQECDIINYKVPNRDREFTTAYSRAYLSASGPCKGLDDVAIGFDVCMPSSCTSKDLKTIVGIISELNATLAAITDSVCIFGTFAKTNVPMLLGSWIMVSFLSILGSLVILSGVTDYAILPSDSPLRKQFGFELFLAFSGYKNACEILSATKFKKGQIGPINCLRVMSMFWVIFGHVCLFSFNASDNILDFFPILDYFFAQIIENALFSVDTFFFIGGVLLAFMWFKGYEKDKRKLMSPMGWIMFYVHRIIRLSAPYWVALLTYTYLYGPLTQNMPLLLSPGPAPYDPCTKFLWKNMLYIFNFNISEICMGHAWYLATDMQMYVATPIILIPLALFPIAGWGIAIGLLILSTAANVITVYHYNFPPTGSLFGPDAISTDLNREQNYFKLIYYAPWIRCQIYIMGLLVGWVLQKYKDIRINKILNFFLWIIGASLMLTALFGLYHYNQGNPLSLFWRAAYSSLSRLAWGLGLTWLIVSCYYGYGGPINQFMSWNIWVPLGRLSYCAYLVHYYLINYVYGLEKNAIYYSSLWQIILNYFIPVTVLSFALAMILSVLVEVPAGKLETLLLRPRPREKHFKKDDYEPSWEITNSHTNIEEKNLKNGDIKF</sequence>
<dbReference type="WBParaSite" id="PDA_v2.g29763.t1">
    <property type="protein sequence ID" value="PDA_v2.g29763.t1"/>
    <property type="gene ID" value="PDA_v2.g29763"/>
</dbReference>
<dbReference type="InterPro" id="IPR006621">
    <property type="entry name" value="Nose-resist-to-fluoxetine_N"/>
</dbReference>
<dbReference type="AlphaFoldDB" id="A0A914QDP0"/>
<feature type="transmembrane region" description="Helical" evidence="1">
    <location>
        <begin position="274"/>
        <end position="295"/>
    </location>
</feature>
<dbReference type="Proteomes" id="UP000887578">
    <property type="component" value="Unplaced"/>
</dbReference>
<proteinExistence type="predicted"/>
<dbReference type="InterPro" id="IPR002656">
    <property type="entry name" value="Acyl_transf_3_dom"/>
</dbReference>
<feature type="transmembrane region" description="Helical" evidence="1">
    <location>
        <begin position="493"/>
        <end position="510"/>
    </location>
</feature>
<dbReference type="PANTHER" id="PTHR11161:SF55">
    <property type="entry name" value="NOSE RESISTANT-TO-FLUOXETINE PROTEIN N-TERMINAL DOMAIN-CONTAINING PROTEIN"/>
    <property type="match status" value="1"/>
</dbReference>
<feature type="transmembrane region" description="Helical" evidence="1">
    <location>
        <begin position="561"/>
        <end position="583"/>
    </location>
</feature>
<evidence type="ECO:0000256" key="1">
    <source>
        <dbReference type="SAM" id="Phobius"/>
    </source>
</evidence>
<keyword evidence="3" id="KW-1185">Reference proteome</keyword>
<feature type="transmembrane region" description="Helical" evidence="1">
    <location>
        <begin position="190"/>
        <end position="210"/>
    </location>
</feature>
<feature type="transmembrane region" description="Helical" evidence="1">
    <location>
        <begin position="325"/>
        <end position="345"/>
    </location>
</feature>
<feature type="transmembrane region" description="Helical" evidence="1">
    <location>
        <begin position="124"/>
        <end position="148"/>
    </location>
</feature>
<feature type="transmembrane region" description="Helical" evidence="1">
    <location>
        <begin position="451"/>
        <end position="473"/>
    </location>
</feature>
<reference evidence="4" key="1">
    <citation type="submission" date="2022-11" db="UniProtKB">
        <authorList>
            <consortium name="WormBaseParasite"/>
        </authorList>
    </citation>
    <scope>IDENTIFICATION</scope>
</reference>
<evidence type="ECO:0000259" key="2">
    <source>
        <dbReference type="SMART" id="SM00703"/>
    </source>
</evidence>
<feature type="transmembrane region" description="Helical" evidence="1">
    <location>
        <begin position="417"/>
        <end position="439"/>
    </location>
</feature>
<protein>
    <submittedName>
        <fullName evidence="4">Nose resistant-to-fluoxetine protein N-terminal domain-containing protein</fullName>
    </submittedName>
</protein>
<feature type="transmembrane region" description="Helical" evidence="1">
    <location>
        <begin position="522"/>
        <end position="541"/>
    </location>
</feature>